<evidence type="ECO:0000313" key="2">
    <source>
        <dbReference type="EMBL" id="GAA5194531.1"/>
    </source>
</evidence>
<keyword evidence="3" id="KW-1185">Reference proteome</keyword>
<feature type="region of interest" description="Disordered" evidence="1">
    <location>
        <begin position="94"/>
        <end position="120"/>
    </location>
</feature>
<reference evidence="3" key="1">
    <citation type="journal article" date="2019" name="Int. J. Syst. Evol. Microbiol.">
        <title>The Global Catalogue of Microorganisms (GCM) 10K type strain sequencing project: providing services to taxonomists for standard genome sequencing and annotation.</title>
        <authorList>
            <consortium name="The Broad Institute Genomics Platform"/>
            <consortium name="The Broad Institute Genome Sequencing Center for Infectious Disease"/>
            <person name="Wu L."/>
            <person name="Ma J."/>
        </authorList>
    </citation>
    <scope>NUCLEOTIDE SEQUENCE [LARGE SCALE GENOMIC DNA]</scope>
    <source>
        <strain evidence="3">JCM 18304</strain>
    </source>
</reference>
<accession>A0ABP9SEC4</accession>
<dbReference type="Gene3D" id="1.10.10.1150">
    <property type="entry name" value="Coenzyme PQQ synthesis protein D (PqqD)"/>
    <property type="match status" value="1"/>
</dbReference>
<gene>
    <name evidence="2" type="ORF">GCM10023322_59170</name>
</gene>
<dbReference type="InterPro" id="IPR041881">
    <property type="entry name" value="PqqD_sf"/>
</dbReference>
<protein>
    <recommendedName>
        <fullName evidence="4">PqqD family protein</fullName>
    </recommendedName>
</protein>
<name>A0ABP9SEC4_9ACTN</name>
<dbReference type="InterPro" id="IPR008792">
    <property type="entry name" value="PQQD"/>
</dbReference>
<sequence length="120" mass="12692">MSSTAWRVSADVVWAGEDSVRLYNVESGAFQTLNPTGSAIWCLMAGGKDTTAIAEELTQRLAGGSREAYQEIAMDVEDFLRALAGQQMVVASVGEKADEGRHTGEGTDEAVSQGAEAGHR</sequence>
<dbReference type="Proteomes" id="UP001501570">
    <property type="component" value="Unassembled WGS sequence"/>
</dbReference>
<comment type="caution">
    <text evidence="2">The sequence shown here is derived from an EMBL/GenBank/DDBJ whole genome shotgun (WGS) entry which is preliminary data.</text>
</comment>
<dbReference type="RefSeq" id="WP_345635124.1">
    <property type="nucleotide sequence ID" value="NZ_BAABJQ010000021.1"/>
</dbReference>
<evidence type="ECO:0008006" key="4">
    <source>
        <dbReference type="Google" id="ProtNLM"/>
    </source>
</evidence>
<evidence type="ECO:0000313" key="3">
    <source>
        <dbReference type="Proteomes" id="UP001501570"/>
    </source>
</evidence>
<dbReference type="EMBL" id="BAABJQ010000021">
    <property type="protein sequence ID" value="GAA5194531.1"/>
    <property type="molecule type" value="Genomic_DNA"/>
</dbReference>
<dbReference type="Pfam" id="PF05402">
    <property type="entry name" value="PqqD"/>
    <property type="match status" value="1"/>
</dbReference>
<organism evidence="2 3">
    <name type="scientific">Rugosimonospora acidiphila</name>
    <dbReference type="NCBI Taxonomy" id="556531"/>
    <lineage>
        <taxon>Bacteria</taxon>
        <taxon>Bacillati</taxon>
        <taxon>Actinomycetota</taxon>
        <taxon>Actinomycetes</taxon>
        <taxon>Micromonosporales</taxon>
        <taxon>Micromonosporaceae</taxon>
        <taxon>Rugosimonospora</taxon>
    </lineage>
</organism>
<proteinExistence type="predicted"/>
<feature type="compositionally biased region" description="Basic and acidic residues" evidence="1">
    <location>
        <begin position="95"/>
        <end position="105"/>
    </location>
</feature>
<evidence type="ECO:0000256" key="1">
    <source>
        <dbReference type="SAM" id="MobiDB-lite"/>
    </source>
</evidence>